<keyword evidence="1" id="KW-1133">Transmembrane helix</keyword>
<protein>
    <submittedName>
        <fullName evidence="2">Uncharacterized protein</fullName>
    </submittedName>
</protein>
<name>A0ABT3WGZ0_9PROT</name>
<gene>
    <name evidence="2" type="ORF">NQF86_06795</name>
</gene>
<sequence>MKLSAGLVSMAALGRMASLARVFRIIWPRSTNDVFVLDGKWVIWFHVFIVFLLLAIHFKLAGMDNF</sequence>
<evidence type="ECO:0000313" key="3">
    <source>
        <dbReference type="Proteomes" id="UP001165576"/>
    </source>
</evidence>
<evidence type="ECO:0000256" key="1">
    <source>
        <dbReference type="SAM" id="Phobius"/>
    </source>
</evidence>
<organism evidence="2 3">
    <name type="scientific">Bombella pluederhausensis</name>
    <dbReference type="NCBI Taxonomy" id="2967336"/>
    <lineage>
        <taxon>Bacteria</taxon>
        <taxon>Pseudomonadati</taxon>
        <taxon>Pseudomonadota</taxon>
        <taxon>Alphaproteobacteria</taxon>
        <taxon>Acetobacterales</taxon>
        <taxon>Acetobacteraceae</taxon>
        <taxon>Bombella</taxon>
    </lineage>
</organism>
<keyword evidence="1" id="KW-0472">Membrane</keyword>
<comment type="caution">
    <text evidence="2">The sequence shown here is derived from an EMBL/GenBank/DDBJ whole genome shotgun (WGS) entry which is preliminary data.</text>
</comment>
<dbReference type="EMBL" id="JANIDY010000003">
    <property type="protein sequence ID" value="MCX5618372.1"/>
    <property type="molecule type" value="Genomic_DNA"/>
</dbReference>
<feature type="transmembrane region" description="Helical" evidence="1">
    <location>
        <begin position="43"/>
        <end position="61"/>
    </location>
</feature>
<accession>A0ABT3WGZ0</accession>
<dbReference type="Proteomes" id="UP001165576">
    <property type="component" value="Unassembled WGS sequence"/>
</dbReference>
<evidence type="ECO:0000313" key="2">
    <source>
        <dbReference type="EMBL" id="MCX5618372.1"/>
    </source>
</evidence>
<keyword evidence="1" id="KW-0812">Transmembrane</keyword>
<keyword evidence="3" id="KW-1185">Reference proteome</keyword>
<proteinExistence type="predicted"/>
<reference evidence="2" key="1">
    <citation type="submission" date="2022-07" db="EMBL/GenBank/DDBJ databases">
        <title>Bombella genomes.</title>
        <authorList>
            <person name="Harer L."/>
            <person name="Styblova S."/>
            <person name="Ehrmann M."/>
        </authorList>
    </citation>
    <scope>NUCLEOTIDE SEQUENCE</scope>
    <source>
        <strain evidence="2">TMW 2.2543</strain>
    </source>
</reference>
<dbReference type="RefSeq" id="WP_266116884.1">
    <property type="nucleotide sequence ID" value="NZ_JANIDY010000003.1"/>
</dbReference>